<evidence type="ECO:0000313" key="4">
    <source>
        <dbReference type="EMBL" id="KAJ8492918.1"/>
    </source>
</evidence>
<evidence type="ECO:0000259" key="3">
    <source>
        <dbReference type="PROSITE" id="PS50846"/>
    </source>
</evidence>
<feature type="region of interest" description="Disordered" evidence="2">
    <location>
        <begin position="39"/>
        <end position="58"/>
    </location>
</feature>
<dbReference type="InterPro" id="IPR017969">
    <property type="entry name" value="Heavy-metal-associated_CS"/>
</dbReference>
<gene>
    <name evidence="4" type="ORF">OPV22_014639</name>
</gene>
<reference evidence="4 5" key="1">
    <citation type="submission" date="2022-12" db="EMBL/GenBank/DDBJ databases">
        <title>Chromosome-scale assembly of the Ensete ventricosum genome.</title>
        <authorList>
            <person name="Dussert Y."/>
            <person name="Stocks J."/>
            <person name="Wendawek A."/>
            <person name="Woldeyes F."/>
            <person name="Nichols R.A."/>
            <person name="Borrell J.S."/>
        </authorList>
    </citation>
    <scope>NUCLEOTIDE SEQUENCE [LARGE SCALE GENOMIC DNA]</scope>
    <source>
        <strain evidence="5">cv. Maze</strain>
        <tissue evidence="4">Seeds</tissue>
    </source>
</reference>
<evidence type="ECO:0000256" key="2">
    <source>
        <dbReference type="SAM" id="MobiDB-lite"/>
    </source>
</evidence>
<dbReference type="PROSITE" id="PS50846">
    <property type="entry name" value="HMA_2"/>
    <property type="match status" value="1"/>
</dbReference>
<organism evidence="4 5">
    <name type="scientific">Ensete ventricosum</name>
    <name type="common">Abyssinian banana</name>
    <name type="synonym">Musa ensete</name>
    <dbReference type="NCBI Taxonomy" id="4639"/>
    <lineage>
        <taxon>Eukaryota</taxon>
        <taxon>Viridiplantae</taxon>
        <taxon>Streptophyta</taxon>
        <taxon>Embryophyta</taxon>
        <taxon>Tracheophyta</taxon>
        <taxon>Spermatophyta</taxon>
        <taxon>Magnoliopsida</taxon>
        <taxon>Liliopsida</taxon>
        <taxon>Zingiberales</taxon>
        <taxon>Musaceae</taxon>
        <taxon>Ensete</taxon>
    </lineage>
</organism>
<dbReference type="PROSITE" id="PS01047">
    <property type="entry name" value="HMA_1"/>
    <property type="match status" value="1"/>
</dbReference>
<protein>
    <recommendedName>
        <fullName evidence="3">HMA domain-containing protein</fullName>
    </recommendedName>
</protein>
<keyword evidence="1" id="KW-0479">Metal-binding</keyword>
<dbReference type="InterPro" id="IPR036163">
    <property type="entry name" value="HMA_dom_sf"/>
</dbReference>
<dbReference type="AlphaFoldDB" id="A0AAV8R3Q3"/>
<dbReference type="PANTHER" id="PTHR22814">
    <property type="entry name" value="COPPER TRANSPORT PROTEIN ATOX1-RELATED"/>
    <property type="match status" value="1"/>
</dbReference>
<dbReference type="GO" id="GO:0046872">
    <property type="term" value="F:metal ion binding"/>
    <property type="evidence" value="ECO:0007669"/>
    <property type="project" value="UniProtKB-KW"/>
</dbReference>
<keyword evidence="5" id="KW-1185">Reference proteome</keyword>
<feature type="domain" description="HMA" evidence="3">
    <location>
        <begin position="106"/>
        <end position="170"/>
    </location>
</feature>
<dbReference type="Gene3D" id="3.30.70.100">
    <property type="match status" value="1"/>
</dbReference>
<accession>A0AAV8R3Q3</accession>
<comment type="caution">
    <text evidence="4">The sequence shown here is derived from an EMBL/GenBank/DDBJ whole genome shotgun (WGS) entry which is preliminary data.</text>
</comment>
<dbReference type="EMBL" id="JAQQAF010000004">
    <property type="protein sequence ID" value="KAJ8492918.1"/>
    <property type="molecule type" value="Genomic_DNA"/>
</dbReference>
<dbReference type="CDD" id="cd00371">
    <property type="entry name" value="HMA"/>
    <property type="match status" value="1"/>
</dbReference>
<name>A0AAV8R3Q3_ENSVE</name>
<dbReference type="SUPFAM" id="SSF55008">
    <property type="entry name" value="HMA, heavy metal-associated domain"/>
    <property type="match status" value="1"/>
</dbReference>
<dbReference type="InterPro" id="IPR006121">
    <property type="entry name" value="HMA_dom"/>
</dbReference>
<evidence type="ECO:0000313" key="5">
    <source>
        <dbReference type="Proteomes" id="UP001222027"/>
    </source>
</evidence>
<dbReference type="Proteomes" id="UP001222027">
    <property type="component" value="Unassembled WGS sequence"/>
</dbReference>
<dbReference type="PANTHER" id="PTHR22814:SF319">
    <property type="entry name" value="HEAVY METAL-ASSOCIATED ISOPRENYLATED PLANT PROTEIN 31"/>
    <property type="match status" value="1"/>
</dbReference>
<proteinExistence type="predicted"/>
<sequence>MLPGILLAATEVTNQQKAATIVLLQLYFDAETATVARRPLPPSNFKRKERSKPPSPHHFSVSVLPMMLIAGDGDRTLHPPPFIKPKSFFPHLASLPSPTASSRSMAGLEVRVRNLDCEGCSAKIRRALLKLKGVKEVDVDVESQKITVRGYAVHEKKVIKAIRSIGKTAEPWPYPRGHSHLSSFYTYPAGIASSYYSETPGYDAAEVQAFFHTPAMYSVAVASDETVASLFSDENPNACAVM</sequence>
<evidence type="ECO:0000256" key="1">
    <source>
        <dbReference type="ARBA" id="ARBA00022723"/>
    </source>
</evidence>
<dbReference type="Pfam" id="PF00403">
    <property type="entry name" value="HMA"/>
    <property type="match status" value="1"/>
</dbReference>